<feature type="compositionally biased region" description="Basic and acidic residues" evidence="1">
    <location>
        <begin position="384"/>
        <end position="393"/>
    </location>
</feature>
<feature type="non-terminal residue" evidence="2">
    <location>
        <position position="435"/>
    </location>
</feature>
<feature type="region of interest" description="Disordered" evidence="1">
    <location>
        <begin position="1"/>
        <end position="240"/>
    </location>
</feature>
<evidence type="ECO:0000313" key="2">
    <source>
        <dbReference type="EMBL" id="CAA9240662.1"/>
    </source>
</evidence>
<name>A0A6J4I3M4_9ACTN</name>
<feature type="region of interest" description="Disordered" evidence="1">
    <location>
        <begin position="283"/>
        <end position="435"/>
    </location>
</feature>
<accession>A0A6J4I3M4</accession>
<reference evidence="2" key="1">
    <citation type="submission" date="2020-02" db="EMBL/GenBank/DDBJ databases">
        <authorList>
            <person name="Meier V. D."/>
        </authorList>
    </citation>
    <scope>NUCLEOTIDE SEQUENCE</scope>
    <source>
        <strain evidence="2">AVDCRST_MAG20</strain>
    </source>
</reference>
<feature type="compositionally biased region" description="Basic and acidic residues" evidence="1">
    <location>
        <begin position="98"/>
        <end position="112"/>
    </location>
</feature>
<gene>
    <name evidence="2" type="ORF">AVDCRST_MAG20-1706</name>
</gene>
<feature type="compositionally biased region" description="Basic and acidic residues" evidence="1">
    <location>
        <begin position="170"/>
        <end position="182"/>
    </location>
</feature>
<proteinExistence type="predicted"/>
<feature type="compositionally biased region" description="Basic and acidic residues" evidence="1">
    <location>
        <begin position="132"/>
        <end position="142"/>
    </location>
</feature>
<feature type="compositionally biased region" description="Basic residues" evidence="1">
    <location>
        <begin position="419"/>
        <end position="435"/>
    </location>
</feature>
<feature type="compositionally biased region" description="Basic residues" evidence="1">
    <location>
        <begin position="231"/>
        <end position="240"/>
    </location>
</feature>
<feature type="compositionally biased region" description="Low complexity" evidence="1">
    <location>
        <begin position="40"/>
        <end position="67"/>
    </location>
</feature>
<feature type="non-terminal residue" evidence="2">
    <location>
        <position position="1"/>
    </location>
</feature>
<feature type="compositionally biased region" description="Basic residues" evidence="1">
    <location>
        <begin position="183"/>
        <end position="211"/>
    </location>
</feature>
<sequence>SPLLHQGPPGGSAVARDPPGRGLPHAPPHEPDLLRGQVLRLPAQGQQRPAQPRALRGGPLRGLVRLGQGAAAEGPDQPRGLDLVPVRQPALPPLLQELQREGLGRPGQRDLGRLGGAAHQEPLPALRHRQRPAPEAEPEGHRVPHRGVPVPEVRAGDDVGAVHRARREGRHPCGDGAEGHEHPPRRRQGHRGRHHRPRRPHREPPVHRGRLLHALPAAAQVDGPPAPGRGAGRRRRAHLPRLPHRRPRGARALLVPRQLDLRPLPAGQGRPHPELRVVVAVPHQGGPHLPRPRVLRVRGRRRVEHPRRRPRRAREEGAVGPRPGRAGHGRGGLRRADAQGVPDLRRLLQGQRRRPAGLARGEHTERAPGGAQRHAQVQQPGPLDADRHADRREHPRRLPRHLDGQRRGGLPRGEGRRGAGGRRPRVGRPRRRVLL</sequence>
<protein>
    <submittedName>
        <fullName evidence="2">Gll1135 protein</fullName>
    </submittedName>
</protein>
<dbReference type="EMBL" id="CADCSY010000076">
    <property type="protein sequence ID" value="CAA9240662.1"/>
    <property type="molecule type" value="Genomic_DNA"/>
</dbReference>
<organism evidence="2">
    <name type="scientific">uncultured Acidimicrobiales bacterium</name>
    <dbReference type="NCBI Taxonomy" id="310071"/>
    <lineage>
        <taxon>Bacteria</taxon>
        <taxon>Bacillati</taxon>
        <taxon>Actinomycetota</taxon>
        <taxon>Acidimicrobiia</taxon>
        <taxon>Acidimicrobiales</taxon>
        <taxon>environmental samples</taxon>
    </lineage>
</organism>
<evidence type="ECO:0000256" key="1">
    <source>
        <dbReference type="SAM" id="MobiDB-lite"/>
    </source>
</evidence>
<feature type="compositionally biased region" description="Basic residues" evidence="1">
    <location>
        <begin position="290"/>
        <end position="312"/>
    </location>
</feature>
<dbReference type="AlphaFoldDB" id="A0A6J4I3M4"/>